<dbReference type="EMBL" id="UINC01103244">
    <property type="protein sequence ID" value="SVC65475.1"/>
    <property type="molecule type" value="Genomic_DNA"/>
</dbReference>
<proteinExistence type="predicted"/>
<evidence type="ECO:0000313" key="1">
    <source>
        <dbReference type="EMBL" id="SVC65475.1"/>
    </source>
</evidence>
<accession>A0A382NYN7</accession>
<protein>
    <submittedName>
        <fullName evidence="1">Uncharacterized protein</fullName>
    </submittedName>
</protein>
<name>A0A382NYN7_9ZZZZ</name>
<organism evidence="1">
    <name type="scientific">marine metagenome</name>
    <dbReference type="NCBI Taxonomy" id="408172"/>
    <lineage>
        <taxon>unclassified sequences</taxon>
        <taxon>metagenomes</taxon>
        <taxon>ecological metagenomes</taxon>
    </lineage>
</organism>
<feature type="non-terminal residue" evidence="1">
    <location>
        <position position="1"/>
    </location>
</feature>
<sequence length="96" mass="11036">KYTPAITPEQLKNKELPRSKHLNCLIRIPGFLRANAPGNRSRQAIDLNIVNYKDPSTKRVYNSFVPPNITDPDEAMAWKFHFESAEDYYGKLVEEG</sequence>
<gene>
    <name evidence="1" type="ORF">METZ01_LOCUS318329</name>
</gene>
<reference evidence="1" key="1">
    <citation type="submission" date="2018-05" db="EMBL/GenBank/DDBJ databases">
        <authorList>
            <person name="Lanie J.A."/>
            <person name="Ng W.-L."/>
            <person name="Kazmierczak K.M."/>
            <person name="Andrzejewski T.M."/>
            <person name="Davidsen T.M."/>
            <person name="Wayne K.J."/>
            <person name="Tettelin H."/>
            <person name="Glass J.I."/>
            <person name="Rusch D."/>
            <person name="Podicherti R."/>
            <person name="Tsui H.-C.T."/>
            <person name="Winkler M.E."/>
        </authorList>
    </citation>
    <scope>NUCLEOTIDE SEQUENCE</scope>
</reference>
<dbReference type="AlphaFoldDB" id="A0A382NYN7"/>